<reference evidence="2 3" key="1">
    <citation type="submission" date="2024-03" db="EMBL/GenBank/DDBJ databases">
        <title>Chitinophaga caseinilytica sp. nov., a casein hydrolysing bacterium isolated from forest soil.</title>
        <authorList>
            <person name="Lee D.S."/>
            <person name="Han D.M."/>
            <person name="Baek J.H."/>
            <person name="Choi D.G."/>
            <person name="Jeon J.H."/>
            <person name="Jeon C.O."/>
        </authorList>
    </citation>
    <scope>NUCLEOTIDE SEQUENCE [LARGE SCALE GENOMIC DNA]</scope>
    <source>
        <strain evidence="2 3">KACC 19118</strain>
    </source>
</reference>
<dbReference type="Pfam" id="PF08808">
    <property type="entry name" value="RES"/>
    <property type="match status" value="1"/>
</dbReference>
<dbReference type="EMBL" id="CP150096">
    <property type="protein sequence ID" value="WZN48160.1"/>
    <property type="molecule type" value="Genomic_DNA"/>
</dbReference>
<keyword evidence="3" id="KW-1185">Reference proteome</keyword>
<protein>
    <submittedName>
        <fullName evidence="2">RES family NAD+ phosphorylase</fullName>
    </submittedName>
</protein>
<dbReference type="InterPro" id="IPR014914">
    <property type="entry name" value="RES_dom"/>
</dbReference>
<evidence type="ECO:0000313" key="3">
    <source>
        <dbReference type="Proteomes" id="UP001449657"/>
    </source>
</evidence>
<sequence length="156" mass="18125">MLVFRITHKQYSQELYASGIKGRWNGAGRKVIYCAESISLAFLENMIRRQGVGFNQDFKIMIIEVPDGLEISTIQPGQLHAKWRDFKDYSHCQPLGNKWFDEGKTPVLKVPSAVLPESSNYVLHTLHPEFRRIRLIETTELVPDERIEDILKKYPH</sequence>
<evidence type="ECO:0000313" key="2">
    <source>
        <dbReference type="EMBL" id="WZN48160.1"/>
    </source>
</evidence>
<evidence type="ECO:0000259" key="1">
    <source>
        <dbReference type="SMART" id="SM00953"/>
    </source>
</evidence>
<name>A0ABZ2Z8I4_9BACT</name>
<dbReference type="RefSeq" id="WP_341842758.1">
    <property type="nucleotide sequence ID" value="NZ_CP149792.1"/>
</dbReference>
<organism evidence="2 3">
    <name type="scientific">Chitinophaga caseinilytica</name>
    <dbReference type="NCBI Taxonomy" id="2267521"/>
    <lineage>
        <taxon>Bacteria</taxon>
        <taxon>Pseudomonadati</taxon>
        <taxon>Bacteroidota</taxon>
        <taxon>Chitinophagia</taxon>
        <taxon>Chitinophagales</taxon>
        <taxon>Chitinophagaceae</taxon>
        <taxon>Chitinophaga</taxon>
    </lineage>
</organism>
<feature type="domain" description="RES" evidence="1">
    <location>
        <begin position="10"/>
        <end position="137"/>
    </location>
</feature>
<gene>
    <name evidence="2" type="ORF">WJU22_08225</name>
</gene>
<accession>A0ABZ2Z8I4</accession>
<proteinExistence type="predicted"/>
<dbReference type="SMART" id="SM00953">
    <property type="entry name" value="RES"/>
    <property type="match status" value="1"/>
</dbReference>
<dbReference type="Proteomes" id="UP001449657">
    <property type="component" value="Chromosome"/>
</dbReference>